<keyword evidence="2" id="KW-0547">Nucleotide-binding</keyword>
<dbReference type="InterPro" id="IPR021030">
    <property type="entry name" value="DUF3731"/>
</dbReference>
<dbReference type="PROSITE" id="PS00329">
    <property type="entry name" value="HSP70_2"/>
    <property type="match status" value="1"/>
</dbReference>
<comment type="caution">
    <text evidence="4">The sequence shown here is derived from an EMBL/GenBank/DDBJ whole genome shotgun (WGS) entry which is preliminary data.</text>
</comment>
<organism evidence="4 5">
    <name type="scientific">Candidatus Defluviicoccus seviourii</name>
    <dbReference type="NCBI Taxonomy" id="2565273"/>
    <lineage>
        <taxon>Bacteria</taxon>
        <taxon>Pseudomonadati</taxon>
        <taxon>Pseudomonadota</taxon>
        <taxon>Alphaproteobacteria</taxon>
        <taxon>Rhodospirillales</taxon>
        <taxon>Rhodospirillaceae</taxon>
        <taxon>Defluviicoccus</taxon>
    </lineage>
</organism>
<reference evidence="4" key="1">
    <citation type="submission" date="2018-11" db="EMBL/GenBank/DDBJ databases">
        <authorList>
            <person name="Onetto C."/>
        </authorList>
    </citation>
    <scope>NUCLEOTIDE SEQUENCE [LARGE SCALE GENOMIC DNA]</scope>
</reference>
<dbReference type="Pfam" id="PF00012">
    <property type="entry name" value="HSP70"/>
    <property type="match status" value="1"/>
</dbReference>
<dbReference type="PROSITE" id="PS00297">
    <property type="entry name" value="HSP70_1"/>
    <property type="match status" value="1"/>
</dbReference>
<protein>
    <recommendedName>
        <fullName evidence="6">Molecular chaperone DnaK</fullName>
    </recommendedName>
</protein>
<dbReference type="Gene3D" id="3.90.640.10">
    <property type="entry name" value="Actin, Chain A, domain 4"/>
    <property type="match status" value="1"/>
</dbReference>
<dbReference type="Pfam" id="PF12531">
    <property type="entry name" value="DUF3731"/>
    <property type="match status" value="1"/>
</dbReference>
<dbReference type="InterPro" id="IPR043129">
    <property type="entry name" value="ATPase_NBD"/>
</dbReference>
<keyword evidence="5" id="KW-1185">Reference proteome</keyword>
<comment type="similarity">
    <text evidence="1">Belongs to the heat shock protein 70 family.</text>
</comment>
<evidence type="ECO:0000256" key="3">
    <source>
        <dbReference type="ARBA" id="ARBA00022840"/>
    </source>
</evidence>
<accession>A0A564WIP1</accession>
<dbReference type="GO" id="GO:0005524">
    <property type="term" value="F:ATP binding"/>
    <property type="evidence" value="ECO:0007669"/>
    <property type="project" value="UniProtKB-KW"/>
</dbReference>
<dbReference type="InterPro" id="IPR018181">
    <property type="entry name" value="Heat_shock_70_CS"/>
</dbReference>
<dbReference type="EMBL" id="UXAT02000053">
    <property type="protein sequence ID" value="VUX47959.1"/>
    <property type="molecule type" value="Genomic_DNA"/>
</dbReference>
<dbReference type="Proteomes" id="UP000326641">
    <property type="component" value="Unassembled WGS sequence"/>
</dbReference>
<name>A0A564WIP1_9PROT</name>
<evidence type="ECO:0000256" key="1">
    <source>
        <dbReference type="ARBA" id="ARBA00007381"/>
    </source>
</evidence>
<proteinExistence type="inferred from homology"/>
<dbReference type="InterPro" id="IPR013126">
    <property type="entry name" value="Hsp_70_fam"/>
</dbReference>
<dbReference type="AlphaFoldDB" id="A0A564WIP1"/>
<dbReference type="GO" id="GO:0140662">
    <property type="term" value="F:ATP-dependent protein folding chaperone"/>
    <property type="evidence" value="ECO:0007669"/>
    <property type="project" value="InterPro"/>
</dbReference>
<sequence>MANARYSIGIDLGTTNSALAFVPLDGDAPTEVLAIPQWLSSTATTEAATLPSFLYLPEEGGGAEIAGAGGDRGQWIVGARARRRAAETPGRVTHSAKSWLCHHAADRTRPFLPWGSDEIAPEHKISPVRAQALILNALMQAWDRRFAAAGADFRFAAQAITVTVPASFDVVAQRLTLTAAAEAGYPARVRLLEEPQAAFYRWLEGHDAGRALWSQLAGGDTETVHVLVVDIGGGTSDFSLFALQRAATGGGLPAIRRIAVSDHILLGGDNMDLALAHVVEPRLTGTGGKLGAAQWNALVARCRDLKETVLAGEGEPEESFSLAIAGRGAGLIAGALSAQLTRGEITAAVLEGFFPACDAAERPRRVMGALREWGLPFAADSAITRHLAEFLGGRPPVDALLCNGGALAPASLRRRLIDEIGKWQGGQAPLLLDNAEPDLAVARGAARFGKILHRKADRIAAGAARALFLAAHRVPTEAKERASVPALLCILPQGAAAEQRFAIAEAGLALRLNQPVRFEVYSSTRHADCAAGSMIDWNPRDFHRLPPLETVAKVAGAAARTLPVTLESWVTELGLLQVTCRSAEPQFAQSWPLEFNLRPLEQAGEGEAAPVSGSAEPTIGIPPAALAAARERIKASFGAPTGRREKVTATRLLTGLEKAVGLPKGQWSAGLIRALWPALEARMNARATSVEHEETWLILAGFLLRPGFGVALDEARMDALWRLGTAGLSFPGKRITLQVYILWRRVAGGLSRERQEQILAGEIEKIRRPAPPPELVRLAGALERLNPALKAELIGRFLDTARALMTEGKAAEPWLSALGLLLNRTPLYAGPETVVAPELVEQTFDAFRPFDWAEPAMAELATLFLRAARAVENRSLDVPKALRLKIARKLEQSGVAPLRTAKLKEVIPLDRAERQGLYGEALPPGLLLRDPEA</sequence>
<dbReference type="Gene3D" id="3.30.420.40">
    <property type="match status" value="2"/>
</dbReference>
<dbReference type="PANTHER" id="PTHR42749:SF1">
    <property type="entry name" value="CELL SHAPE-DETERMINING PROTEIN MREB"/>
    <property type="match status" value="1"/>
</dbReference>
<dbReference type="PANTHER" id="PTHR42749">
    <property type="entry name" value="CELL SHAPE-DETERMINING PROTEIN MREB"/>
    <property type="match status" value="1"/>
</dbReference>
<gene>
    <name evidence="4" type="ORF">DF3PA_80119</name>
</gene>
<dbReference type="CDD" id="cd10170">
    <property type="entry name" value="ASKHA_NBD_HSP70"/>
    <property type="match status" value="1"/>
</dbReference>
<evidence type="ECO:0008006" key="6">
    <source>
        <dbReference type="Google" id="ProtNLM"/>
    </source>
</evidence>
<dbReference type="SUPFAM" id="SSF53067">
    <property type="entry name" value="Actin-like ATPase domain"/>
    <property type="match status" value="2"/>
</dbReference>
<keyword evidence="3" id="KW-0067">ATP-binding</keyword>
<evidence type="ECO:0000313" key="5">
    <source>
        <dbReference type="Proteomes" id="UP000326641"/>
    </source>
</evidence>
<evidence type="ECO:0000313" key="4">
    <source>
        <dbReference type="EMBL" id="VUX47959.1"/>
    </source>
</evidence>
<evidence type="ECO:0000256" key="2">
    <source>
        <dbReference type="ARBA" id="ARBA00022741"/>
    </source>
</evidence>